<evidence type="ECO:0000313" key="2">
    <source>
        <dbReference type="EMBL" id="ELU15315.1"/>
    </source>
</evidence>
<dbReference type="OrthoDB" id="5876637at2759"/>
<dbReference type="AlphaFoldDB" id="R7VHY4"/>
<reference evidence="3" key="3">
    <citation type="submission" date="2015-06" db="UniProtKB">
        <authorList>
            <consortium name="EnsemblMetazoa"/>
        </authorList>
    </citation>
    <scope>IDENTIFICATION</scope>
</reference>
<gene>
    <name evidence="2" type="ORF">CAPTEDRAFT_221575</name>
</gene>
<feature type="compositionally biased region" description="Basic and acidic residues" evidence="1">
    <location>
        <begin position="166"/>
        <end position="179"/>
    </location>
</feature>
<dbReference type="EnsemblMetazoa" id="CapteT221575">
    <property type="protein sequence ID" value="CapteP221575"/>
    <property type="gene ID" value="CapteG221575"/>
</dbReference>
<dbReference type="InterPro" id="IPR026680">
    <property type="entry name" value="CCDC137"/>
</dbReference>
<evidence type="ECO:0000313" key="3">
    <source>
        <dbReference type="EnsemblMetazoa" id="CapteP221575"/>
    </source>
</evidence>
<organism evidence="2">
    <name type="scientific">Capitella teleta</name>
    <name type="common">Polychaete worm</name>
    <dbReference type="NCBI Taxonomy" id="283909"/>
    <lineage>
        <taxon>Eukaryota</taxon>
        <taxon>Metazoa</taxon>
        <taxon>Spiralia</taxon>
        <taxon>Lophotrochozoa</taxon>
        <taxon>Annelida</taxon>
        <taxon>Polychaeta</taxon>
        <taxon>Sedentaria</taxon>
        <taxon>Scolecida</taxon>
        <taxon>Capitellidae</taxon>
        <taxon>Capitella</taxon>
    </lineage>
</organism>
<evidence type="ECO:0000256" key="1">
    <source>
        <dbReference type="SAM" id="MobiDB-lite"/>
    </source>
</evidence>
<reference evidence="4" key="1">
    <citation type="submission" date="2012-12" db="EMBL/GenBank/DDBJ databases">
        <authorList>
            <person name="Hellsten U."/>
            <person name="Grimwood J."/>
            <person name="Chapman J.A."/>
            <person name="Shapiro H."/>
            <person name="Aerts A."/>
            <person name="Otillar R.P."/>
            <person name="Terry A.Y."/>
            <person name="Boore J.L."/>
            <person name="Simakov O."/>
            <person name="Marletaz F."/>
            <person name="Cho S.-J."/>
            <person name="Edsinger-Gonzales E."/>
            <person name="Havlak P."/>
            <person name="Kuo D.-H."/>
            <person name="Larsson T."/>
            <person name="Lv J."/>
            <person name="Arendt D."/>
            <person name="Savage R."/>
            <person name="Osoegawa K."/>
            <person name="de Jong P."/>
            <person name="Lindberg D.R."/>
            <person name="Seaver E.C."/>
            <person name="Weisblat D.A."/>
            <person name="Putnam N.H."/>
            <person name="Grigoriev I.V."/>
            <person name="Rokhsar D.S."/>
        </authorList>
    </citation>
    <scope>NUCLEOTIDE SEQUENCE</scope>
    <source>
        <strain evidence="4">I ESC-2004</strain>
    </source>
</reference>
<reference evidence="2 4" key="2">
    <citation type="journal article" date="2013" name="Nature">
        <title>Insights into bilaterian evolution from three spiralian genomes.</title>
        <authorList>
            <person name="Simakov O."/>
            <person name="Marletaz F."/>
            <person name="Cho S.J."/>
            <person name="Edsinger-Gonzales E."/>
            <person name="Havlak P."/>
            <person name="Hellsten U."/>
            <person name="Kuo D.H."/>
            <person name="Larsson T."/>
            <person name="Lv J."/>
            <person name="Arendt D."/>
            <person name="Savage R."/>
            <person name="Osoegawa K."/>
            <person name="de Jong P."/>
            <person name="Grimwood J."/>
            <person name="Chapman J.A."/>
            <person name="Shapiro H."/>
            <person name="Aerts A."/>
            <person name="Otillar R.P."/>
            <person name="Terry A.Y."/>
            <person name="Boore J.L."/>
            <person name="Grigoriev I.V."/>
            <person name="Lindberg D.R."/>
            <person name="Seaver E.C."/>
            <person name="Weisblat D.A."/>
            <person name="Putnam N.H."/>
            <person name="Rokhsar D.S."/>
        </authorList>
    </citation>
    <scope>NUCLEOTIDE SEQUENCE</scope>
    <source>
        <strain evidence="2 4">I ESC-2004</strain>
    </source>
</reference>
<dbReference type="EMBL" id="KB293867">
    <property type="protein sequence ID" value="ELU15315.1"/>
    <property type="molecule type" value="Genomic_DNA"/>
</dbReference>
<feature type="region of interest" description="Disordered" evidence="1">
    <location>
        <begin position="156"/>
        <end position="179"/>
    </location>
</feature>
<dbReference type="GO" id="GO:0005634">
    <property type="term" value="C:nucleus"/>
    <property type="evidence" value="ECO:0007669"/>
    <property type="project" value="TreeGrafter"/>
</dbReference>
<dbReference type="PANTHER" id="PTHR21838">
    <property type="entry name" value="COILED-COIL DOMAIN-CONTAINING PROTEIN 137"/>
    <property type="match status" value="1"/>
</dbReference>
<dbReference type="HOGENOM" id="CLU_957249_0_0_1"/>
<dbReference type="Proteomes" id="UP000014760">
    <property type="component" value="Unassembled WGS sequence"/>
</dbReference>
<proteinExistence type="predicted"/>
<protein>
    <submittedName>
        <fullName evidence="2 3">Uncharacterized protein</fullName>
    </submittedName>
</protein>
<dbReference type="EMBL" id="AMQN01004587">
    <property type="status" value="NOT_ANNOTATED_CDS"/>
    <property type="molecule type" value="Genomic_DNA"/>
</dbReference>
<evidence type="ECO:0000313" key="4">
    <source>
        <dbReference type="Proteomes" id="UP000014760"/>
    </source>
</evidence>
<dbReference type="STRING" id="283909.R7VHY4"/>
<keyword evidence="4" id="KW-1185">Reference proteome</keyword>
<dbReference type="OMA" id="HHGVRDP"/>
<sequence length="291" mass="33702">MSNLAVEVDSVDSSIELLVAAITLTVAFALDDLVLARCFLEGVLAFAFGICERTKRLKFSKKVNSAPDGDDDFIPQAVQKIQRLQDETKKGKFSKSATEDREGSTKDFKDVVFSKRKNESEYQFKRRMNREVENAIAKSQFEDKFDVNLDQKDNGEMKVEKKKKKEKTEHQIQRKEAKKERLRNIKQNRREKNMTGFEELSDRLSFGEVAMAPPVLTAKPRKAEERDKPGTKDLLLKDVLSGVQRKQVFKQRTVGKTLKRKHMTIAQQRITDKERERAVLMYRQIKERQAQ</sequence>
<dbReference type="FunCoup" id="R7VHY4">
    <property type="interactions" value="1203"/>
</dbReference>
<dbReference type="PANTHER" id="PTHR21838:SF2">
    <property type="entry name" value="COILED-COIL DOMAIN-CONTAINING PROTEIN 137"/>
    <property type="match status" value="1"/>
</dbReference>
<name>R7VHY4_CAPTE</name>
<accession>R7VHY4</accession>